<sequence length="150" mass="17711">MMEVELVRQRTITKTTKELQRERRCNTTWQKEKTKTTREVIVRERTRKPVEKPQIYRQKMATPSERQQKVRINTTRSKTVEKTRNPKEKLLMGSLYRNVSELQNIIRQSSKERLQLERHLARATESGDGCELATGVVSVQSWDRVLMGAR</sequence>
<keyword evidence="3" id="KW-1185">Reference proteome</keyword>
<organism evidence="2 3">
    <name type="scientific">Nephila pilipes</name>
    <name type="common">Giant wood spider</name>
    <name type="synonym">Nephila maculata</name>
    <dbReference type="NCBI Taxonomy" id="299642"/>
    <lineage>
        <taxon>Eukaryota</taxon>
        <taxon>Metazoa</taxon>
        <taxon>Ecdysozoa</taxon>
        <taxon>Arthropoda</taxon>
        <taxon>Chelicerata</taxon>
        <taxon>Arachnida</taxon>
        <taxon>Araneae</taxon>
        <taxon>Araneomorphae</taxon>
        <taxon>Entelegynae</taxon>
        <taxon>Araneoidea</taxon>
        <taxon>Nephilidae</taxon>
        <taxon>Nephila</taxon>
    </lineage>
</organism>
<feature type="coiled-coil region" evidence="1">
    <location>
        <begin position="99"/>
        <end position="126"/>
    </location>
</feature>
<protein>
    <submittedName>
        <fullName evidence="2">Uncharacterized protein</fullName>
    </submittedName>
</protein>
<gene>
    <name evidence="2" type="primary">AVEN_237862_1</name>
    <name evidence="2" type="ORF">NPIL_53071</name>
</gene>
<comment type="caution">
    <text evidence="2">The sequence shown here is derived from an EMBL/GenBank/DDBJ whole genome shotgun (WGS) entry which is preliminary data.</text>
</comment>
<name>A0A8X6QZK3_NEPPI</name>
<keyword evidence="1" id="KW-0175">Coiled coil</keyword>
<evidence type="ECO:0000313" key="3">
    <source>
        <dbReference type="Proteomes" id="UP000887013"/>
    </source>
</evidence>
<reference evidence="2" key="1">
    <citation type="submission" date="2020-08" db="EMBL/GenBank/DDBJ databases">
        <title>Multicomponent nature underlies the extraordinary mechanical properties of spider dragline silk.</title>
        <authorList>
            <person name="Kono N."/>
            <person name="Nakamura H."/>
            <person name="Mori M."/>
            <person name="Yoshida Y."/>
            <person name="Ohtoshi R."/>
            <person name="Malay A.D."/>
            <person name="Moran D.A.P."/>
            <person name="Tomita M."/>
            <person name="Numata K."/>
            <person name="Arakawa K."/>
        </authorList>
    </citation>
    <scope>NUCLEOTIDE SEQUENCE</scope>
</reference>
<evidence type="ECO:0000256" key="1">
    <source>
        <dbReference type="SAM" id="Coils"/>
    </source>
</evidence>
<proteinExistence type="predicted"/>
<accession>A0A8X6QZK3</accession>
<dbReference type="Proteomes" id="UP000887013">
    <property type="component" value="Unassembled WGS sequence"/>
</dbReference>
<dbReference type="EMBL" id="BMAW01040763">
    <property type="protein sequence ID" value="GFU60910.1"/>
    <property type="molecule type" value="Genomic_DNA"/>
</dbReference>
<dbReference type="OrthoDB" id="6433342at2759"/>
<dbReference type="AlphaFoldDB" id="A0A8X6QZK3"/>
<evidence type="ECO:0000313" key="2">
    <source>
        <dbReference type="EMBL" id="GFU60910.1"/>
    </source>
</evidence>